<evidence type="ECO:0000256" key="1">
    <source>
        <dbReference type="SAM" id="MobiDB-lite"/>
    </source>
</evidence>
<gene>
    <name evidence="2" type="ORF">AVDCRST_MAG69-2395</name>
</gene>
<reference evidence="2" key="1">
    <citation type="submission" date="2020-02" db="EMBL/GenBank/DDBJ databases">
        <authorList>
            <person name="Meier V. D."/>
        </authorList>
    </citation>
    <scope>NUCLEOTIDE SEQUENCE</scope>
    <source>
        <strain evidence="2">AVDCRST_MAG69</strain>
    </source>
</reference>
<name>A0A6J4SZT1_9ACTN</name>
<proteinExistence type="predicted"/>
<organism evidence="2">
    <name type="scientific">uncultured Solirubrobacteraceae bacterium</name>
    <dbReference type="NCBI Taxonomy" id="1162706"/>
    <lineage>
        <taxon>Bacteria</taxon>
        <taxon>Bacillati</taxon>
        <taxon>Actinomycetota</taxon>
        <taxon>Thermoleophilia</taxon>
        <taxon>Solirubrobacterales</taxon>
        <taxon>Solirubrobacteraceae</taxon>
        <taxon>environmental samples</taxon>
    </lineage>
</organism>
<feature type="non-terminal residue" evidence="2">
    <location>
        <position position="1"/>
    </location>
</feature>
<protein>
    <submittedName>
        <fullName evidence="2">Uncharacterized protein</fullName>
    </submittedName>
</protein>
<feature type="region of interest" description="Disordered" evidence="1">
    <location>
        <begin position="1"/>
        <end position="92"/>
    </location>
</feature>
<feature type="non-terminal residue" evidence="2">
    <location>
        <position position="92"/>
    </location>
</feature>
<dbReference type="EMBL" id="CADCVP010000260">
    <property type="protein sequence ID" value="CAA9509391.1"/>
    <property type="molecule type" value="Genomic_DNA"/>
</dbReference>
<accession>A0A6J4SZT1</accession>
<sequence>DRPHRDGGPVPRARRGRGPAQRPRQLRGQGGRGGGREPLHDALPGDAHPGANRRGAASRRRARGIRRDPAARRHHSRRGGARLHRGRADSRV</sequence>
<feature type="compositionally biased region" description="Low complexity" evidence="1">
    <location>
        <begin position="18"/>
        <end position="27"/>
    </location>
</feature>
<feature type="compositionally biased region" description="Basic residues" evidence="1">
    <location>
        <begin position="72"/>
        <end position="85"/>
    </location>
</feature>
<dbReference type="AlphaFoldDB" id="A0A6J4SZT1"/>
<evidence type="ECO:0000313" key="2">
    <source>
        <dbReference type="EMBL" id="CAA9509391.1"/>
    </source>
</evidence>